<dbReference type="Proteomes" id="UP000001072">
    <property type="component" value="Unassembled WGS sequence"/>
</dbReference>
<dbReference type="InParanoid" id="F4S2B1"/>
<dbReference type="AlphaFoldDB" id="F4S2B1"/>
<dbReference type="VEuPathDB" id="FungiDB:MELLADRAFT_67237"/>
<proteinExistence type="predicted"/>
<dbReference type="KEGG" id="mlr:MELLADRAFT_67237"/>
<keyword evidence="2" id="KW-1185">Reference proteome</keyword>
<dbReference type="EMBL" id="GL883140">
    <property type="protein sequence ID" value="EGG01235.1"/>
    <property type="molecule type" value="Genomic_DNA"/>
</dbReference>
<gene>
    <name evidence="1" type="ORF">MELLADRAFT_67237</name>
</gene>
<accession>F4S2B1</accession>
<evidence type="ECO:0000313" key="1">
    <source>
        <dbReference type="EMBL" id="EGG01235.1"/>
    </source>
</evidence>
<dbReference type="RefSeq" id="XP_007415585.1">
    <property type="nucleotide sequence ID" value="XM_007415523.1"/>
</dbReference>
<dbReference type="HOGENOM" id="CLU_132764_0_0_1"/>
<evidence type="ECO:0000313" key="2">
    <source>
        <dbReference type="Proteomes" id="UP000001072"/>
    </source>
</evidence>
<organism evidence="2">
    <name type="scientific">Melampsora larici-populina (strain 98AG31 / pathotype 3-4-7)</name>
    <name type="common">Poplar leaf rust fungus</name>
    <dbReference type="NCBI Taxonomy" id="747676"/>
    <lineage>
        <taxon>Eukaryota</taxon>
        <taxon>Fungi</taxon>
        <taxon>Dikarya</taxon>
        <taxon>Basidiomycota</taxon>
        <taxon>Pucciniomycotina</taxon>
        <taxon>Pucciniomycetes</taxon>
        <taxon>Pucciniales</taxon>
        <taxon>Melampsoraceae</taxon>
        <taxon>Melampsora</taxon>
    </lineage>
</organism>
<sequence length="213" mass="23750">MDLQYLPMGFQSELVIAERVRFNESHLSKAPTDLLLLQVLSHGNAIASMGQYSTELFITIDGPQMAPANVIESTPGQLQTRSTYYTYGRIILPPYHSVPILHSDRAVLAVPAVDSPTSSTYPNHVLITSIGRVLDCYYSDIARCWVLIVLHRDWESSSFSTVSFRVRYTIRNDTMGTLGLEMFQLDALVSLSGTLSGYAQSSQEWTVNLPQDL</sequence>
<name>F4S2B1_MELLP</name>
<protein>
    <submittedName>
        <fullName evidence="1">Uncharacterized protein</fullName>
    </submittedName>
</protein>
<reference evidence="2" key="1">
    <citation type="journal article" date="2011" name="Proc. Natl. Acad. Sci. U.S.A.">
        <title>Obligate biotrophy features unraveled by the genomic analysis of rust fungi.</title>
        <authorList>
            <person name="Duplessis S."/>
            <person name="Cuomo C.A."/>
            <person name="Lin Y.-C."/>
            <person name="Aerts A."/>
            <person name="Tisserant E."/>
            <person name="Veneault-Fourrey C."/>
            <person name="Joly D.L."/>
            <person name="Hacquard S."/>
            <person name="Amselem J."/>
            <person name="Cantarel B.L."/>
            <person name="Chiu R."/>
            <person name="Coutinho P.M."/>
            <person name="Feau N."/>
            <person name="Field M."/>
            <person name="Frey P."/>
            <person name="Gelhaye E."/>
            <person name="Goldberg J."/>
            <person name="Grabherr M.G."/>
            <person name="Kodira C.D."/>
            <person name="Kohler A."/>
            <person name="Kuees U."/>
            <person name="Lindquist E.A."/>
            <person name="Lucas S.M."/>
            <person name="Mago R."/>
            <person name="Mauceli E."/>
            <person name="Morin E."/>
            <person name="Murat C."/>
            <person name="Pangilinan J.L."/>
            <person name="Park R."/>
            <person name="Pearson M."/>
            <person name="Quesneville H."/>
            <person name="Rouhier N."/>
            <person name="Sakthikumar S."/>
            <person name="Salamov A.A."/>
            <person name="Schmutz J."/>
            <person name="Selles B."/>
            <person name="Shapiro H."/>
            <person name="Tanguay P."/>
            <person name="Tuskan G.A."/>
            <person name="Henrissat B."/>
            <person name="Van de Peer Y."/>
            <person name="Rouze P."/>
            <person name="Ellis J.G."/>
            <person name="Dodds P.N."/>
            <person name="Schein J.E."/>
            <person name="Zhong S."/>
            <person name="Hamelin R.C."/>
            <person name="Grigoriev I.V."/>
            <person name="Szabo L.J."/>
            <person name="Martin F."/>
        </authorList>
    </citation>
    <scope>NUCLEOTIDE SEQUENCE [LARGE SCALE GENOMIC DNA]</scope>
    <source>
        <strain evidence="2">98AG31 / pathotype 3-4-7</strain>
    </source>
</reference>
<dbReference type="GeneID" id="18930793"/>